<gene>
    <name evidence="1" type="ORF">CCMP2556_LOCUS29472</name>
</gene>
<organism evidence="1 2">
    <name type="scientific">Durusdinium trenchii</name>
    <dbReference type="NCBI Taxonomy" id="1381693"/>
    <lineage>
        <taxon>Eukaryota</taxon>
        <taxon>Sar</taxon>
        <taxon>Alveolata</taxon>
        <taxon>Dinophyceae</taxon>
        <taxon>Suessiales</taxon>
        <taxon>Symbiodiniaceae</taxon>
        <taxon>Durusdinium</taxon>
    </lineage>
</organism>
<name>A0ABP0N9Y7_9DINO</name>
<dbReference type="Proteomes" id="UP001642484">
    <property type="component" value="Unassembled WGS sequence"/>
</dbReference>
<proteinExistence type="predicted"/>
<dbReference type="EMBL" id="CAXAMN010021473">
    <property type="protein sequence ID" value="CAK9059887.1"/>
    <property type="molecule type" value="Genomic_DNA"/>
</dbReference>
<reference evidence="1 2" key="1">
    <citation type="submission" date="2024-02" db="EMBL/GenBank/DDBJ databases">
        <authorList>
            <person name="Chen Y."/>
            <person name="Shah S."/>
            <person name="Dougan E. K."/>
            <person name="Thang M."/>
            <person name="Chan C."/>
        </authorList>
    </citation>
    <scope>NUCLEOTIDE SEQUENCE [LARGE SCALE GENOMIC DNA]</scope>
</reference>
<keyword evidence="2" id="KW-1185">Reference proteome</keyword>
<accession>A0ABP0N9Y7</accession>
<protein>
    <submittedName>
        <fullName evidence="1">Uncharacterized protein</fullName>
    </submittedName>
</protein>
<evidence type="ECO:0000313" key="2">
    <source>
        <dbReference type="Proteomes" id="UP001642484"/>
    </source>
</evidence>
<evidence type="ECO:0000313" key="1">
    <source>
        <dbReference type="EMBL" id="CAK9059887.1"/>
    </source>
</evidence>
<comment type="caution">
    <text evidence="1">The sequence shown here is derived from an EMBL/GenBank/DDBJ whole genome shotgun (WGS) entry which is preliminary data.</text>
</comment>
<sequence>MARNEAALRELLARYQPELAGRLAKRIAQYGATDAVLAEGAKPEPSPLLRDIIDAALAEELGDGGLFDETAVPQAAQAARVTDVAKGSGLEGGARGARGAPAHQADAPDSLLQRLARYQPELAPQLLRRIEHEGSDIVAQCLRSDSALRRHMERALEELFADEDQAQADSAELGRGSGSHMLPGQRKTLAISSRPKVDPAIRSIRSSAPSLAAPAATTSPSPPVGANAPGAPRRPEAEGLTPEAMDTGFATSQRMWGLQEFLSELGLSDYEEAALTWAKQMGAVFLEELVENAQDLSEALEMKPLERKRLERQGSQVLARLTAQRPRRVQMAKPDAPSATPQAPKPEELPMALFGR</sequence>